<dbReference type="PANTHER" id="PTHR12358:SF54">
    <property type="entry name" value="SPHINGOSINE KINASE RELATED PROTEIN"/>
    <property type="match status" value="1"/>
</dbReference>
<evidence type="ECO:0000256" key="4">
    <source>
        <dbReference type="ARBA" id="ARBA00022741"/>
    </source>
</evidence>
<keyword evidence="4" id="KW-0547">Nucleotide-binding</keyword>
<evidence type="ECO:0000256" key="9">
    <source>
        <dbReference type="SAM" id="MobiDB-lite"/>
    </source>
</evidence>
<dbReference type="Pfam" id="PF00781">
    <property type="entry name" value="DAGK_cat"/>
    <property type="match status" value="1"/>
</dbReference>
<reference evidence="11 12" key="1">
    <citation type="submission" date="2012-02" db="EMBL/GenBank/DDBJ databases">
        <title>Whole genome shotgun sequence of Mobilicoccus pelagius NBRC 104925.</title>
        <authorList>
            <person name="Yoshida Y."/>
            <person name="Hosoyama A."/>
            <person name="Tsuchikane K."/>
            <person name="Katsumata H."/>
            <person name="Yamazaki S."/>
            <person name="Fujita N."/>
        </authorList>
    </citation>
    <scope>NUCLEOTIDE SEQUENCE [LARGE SCALE GENOMIC DNA]</scope>
    <source>
        <strain evidence="11 12">NBRC 104925</strain>
    </source>
</reference>
<evidence type="ECO:0000313" key="12">
    <source>
        <dbReference type="Proteomes" id="UP000004367"/>
    </source>
</evidence>
<dbReference type="Gene3D" id="3.40.50.10330">
    <property type="entry name" value="Probable inorganic polyphosphate/atp-NAD kinase, domain 1"/>
    <property type="match status" value="1"/>
</dbReference>
<keyword evidence="3" id="KW-0808">Transferase</keyword>
<dbReference type="InterPro" id="IPR045540">
    <property type="entry name" value="YegS/DAGK_C"/>
</dbReference>
<evidence type="ECO:0000256" key="2">
    <source>
        <dbReference type="ARBA" id="ARBA00005983"/>
    </source>
</evidence>
<gene>
    <name evidence="11" type="ORF">MOPEL_135_00760</name>
</gene>
<dbReference type="EMBL" id="BAFE01000094">
    <property type="protein sequence ID" value="GAB49838.1"/>
    <property type="molecule type" value="Genomic_DNA"/>
</dbReference>
<evidence type="ECO:0000256" key="5">
    <source>
        <dbReference type="ARBA" id="ARBA00022777"/>
    </source>
</evidence>
<dbReference type="InterPro" id="IPR016064">
    <property type="entry name" value="NAD/diacylglycerol_kinase_sf"/>
</dbReference>
<dbReference type="Proteomes" id="UP000004367">
    <property type="component" value="Unassembled WGS sequence"/>
</dbReference>
<keyword evidence="8" id="KW-1208">Phospholipid metabolism</keyword>
<comment type="similarity">
    <text evidence="2">Belongs to the diacylglycerol/lipid kinase family.</text>
</comment>
<dbReference type="Pfam" id="PF19279">
    <property type="entry name" value="YegS_C"/>
    <property type="match status" value="1"/>
</dbReference>
<dbReference type="eggNOG" id="COG1597">
    <property type="taxonomic scope" value="Bacteria"/>
</dbReference>
<name>H5UVT0_9MICO</name>
<dbReference type="GO" id="GO:0005524">
    <property type="term" value="F:ATP binding"/>
    <property type="evidence" value="ECO:0007669"/>
    <property type="project" value="UniProtKB-KW"/>
</dbReference>
<dbReference type="AlphaFoldDB" id="H5UVT0"/>
<dbReference type="PANTHER" id="PTHR12358">
    <property type="entry name" value="SPHINGOSINE KINASE"/>
    <property type="match status" value="1"/>
</dbReference>
<evidence type="ECO:0000256" key="8">
    <source>
        <dbReference type="ARBA" id="ARBA00023264"/>
    </source>
</evidence>
<evidence type="ECO:0000256" key="3">
    <source>
        <dbReference type="ARBA" id="ARBA00022679"/>
    </source>
</evidence>
<keyword evidence="7" id="KW-0594">Phospholipid biosynthesis</keyword>
<protein>
    <recommendedName>
        <fullName evidence="10">DAGKc domain-containing protein</fullName>
    </recommendedName>
</protein>
<evidence type="ECO:0000259" key="10">
    <source>
        <dbReference type="PROSITE" id="PS50146"/>
    </source>
</evidence>
<evidence type="ECO:0000256" key="1">
    <source>
        <dbReference type="ARBA" id="ARBA00001946"/>
    </source>
</evidence>
<dbReference type="SMART" id="SM00046">
    <property type="entry name" value="DAGKc"/>
    <property type="match status" value="1"/>
</dbReference>
<evidence type="ECO:0000256" key="7">
    <source>
        <dbReference type="ARBA" id="ARBA00023209"/>
    </source>
</evidence>
<accession>H5UVT0</accession>
<dbReference type="Gene3D" id="2.60.200.40">
    <property type="match status" value="1"/>
</dbReference>
<dbReference type="InterPro" id="IPR050187">
    <property type="entry name" value="Lipid_Phosphate_FormReg"/>
</dbReference>
<keyword evidence="5" id="KW-0418">Kinase</keyword>
<dbReference type="OrthoDB" id="3171056at2"/>
<comment type="cofactor">
    <cofactor evidence="1">
        <name>Mg(2+)</name>
        <dbReference type="ChEBI" id="CHEBI:18420"/>
    </cofactor>
</comment>
<dbReference type="RefSeq" id="WP_009483681.1">
    <property type="nucleotide sequence ID" value="NZ_BAFE01000094.1"/>
</dbReference>
<dbReference type="STRING" id="1089455.MOPEL_135_00760"/>
<organism evidence="11 12">
    <name type="scientific">Mobilicoccus pelagius NBRC 104925</name>
    <dbReference type="NCBI Taxonomy" id="1089455"/>
    <lineage>
        <taxon>Bacteria</taxon>
        <taxon>Bacillati</taxon>
        <taxon>Actinomycetota</taxon>
        <taxon>Actinomycetes</taxon>
        <taxon>Micrococcales</taxon>
        <taxon>Dermatophilaceae</taxon>
        <taxon>Mobilicoccus</taxon>
    </lineage>
</organism>
<keyword evidence="7" id="KW-0444">Lipid biosynthesis</keyword>
<dbReference type="SUPFAM" id="SSF111331">
    <property type="entry name" value="NAD kinase/diacylglycerol kinase-like"/>
    <property type="match status" value="1"/>
</dbReference>
<dbReference type="GO" id="GO:0016301">
    <property type="term" value="F:kinase activity"/>
    <property type="evidence" value="ECO:0007669"/>
    <property type="project" value="UniProtKB-KW"/>
</dbReference>
<comment type="caution">
    <text evidence="11">The sequence shown here is derived from an EMBL/GenBank/DDBJ whole genome shotgun (WGS) entry which is preliminary data.</text>
</comment>
<keyword evidence="12" id="KW-1185">Reference proteome</keyword>
<dbReference type="InterPro" id="IPR001206">
    <property type="entry name" value="Diacylglycerol_kinase_cat_dom"/>
</dbReference>
<proteinExistence type="inferred from homology"/>
<sequence length="400" mass="42019">MTDLALLAGILAALVVVLTVVWATVRIGGDGSPSRAVDPARNGADDDTPGEARCRPVAAVVVNPTKFDDIPEVQSRLDGIAADRGWELRWWETTEEDNGTGQTREALDAEVDLVCPLGGDGTVRAVAAALRDTGVPMGLLPGGTGNLLARNLDLPFDSLEDSLVVALTGEDTRIDVGCLSVAPADTQDEPKDHYFLVMAGLGFDASVMAEAPEALKNHIGWAAYLVSGLTQLNGPRFAATARFDDEPPVQRRVRSIIIGNVGRLQGGVELLPDASVDDGTLDAVLLAPKGVVGWAGVAVRILTKTRRGHHRVEHFQCRHMQVDLADGHEEEVQLDGDPIGPARSLAVSVLPKSLVVRTARTGHEGTHPGAHIAETVLPARTVAPAATDPATGATAATPVR</sequence>
<feature type="region of interest" description="Disordered" evidence="9">
    <location>
        <begin position="31"/>
        <end position="51"/>
    </location>
</feature>
<dbReference type="PROSITE" id="PS50146">
    <property type="entry name" value="DAGK"/>
    <property type="match status" value="1"/>
</dbReference>
<feature type="domain" description="DAGKc" evidence="10">
    <location>
        <begin position="53"/>
        <end position="183"/>
    </location>
</feature>
<dbReference type="GO" id="GO:0008654">
    <property type="term" value="P:phospholipid biosynthetic process"/>
    <property type="evidence" value="ECO:0007669"/>
    <property type="project" value="UniProtKB-KW"/>
</dbReference>
<dbReference type="InterPro" id="IPR017438">
    <property type="entry name" value="ATP-NAD_kinase_N"/>
</dbReference>
<keyword evidence="7" id="KW-0443">Lipid metabolism</keyword>
<evidence type="ECO:0000313" key="11">
    <source>
        <dbReference type="EMBL" id="GAB49838.1"/>
    </source>
</evidence>
<keyword evidence="6" id="KW-0067">ATP-binding</keyword>
<evidence type="ECO:0000256" key="6">
    <source>
        <dbReference type="ARBA" id="ARBA00022840"/>
    </source>
</evidence>